<comment type="caution">
    <text evidence="5">The sequence shown here is derived from an EMBL/GenBank/DDBJ whole genome shotgun (WGS) entry which is preliminary data.</text>
</comment>
<reference evidence="6" key="1">
    <citation type="journal article" date="2019" name="Int. J. Syst. Evol. Microbiol.">
        <title>The Global Catalogue of Microorganisms (GCM) 10K type strain sequencing project: providing services to taxonomists for standard genome sequencing and annotation.</title>
        <authorList>
            <consortium name="The Broad Institute Genomics Platform"/>
            <consortium name="The Broad Institute Genome Sequencing Center for Infectious Disease"/>
            <person name="Wu L."/>
            <person name="Ma J."/>
        </authorList>
    </citation>
    <scope>NUCLEOTIDE SEQUENCE [LARGE SCALE GENOMIC DNA]</scope>
    <source>
        <strain evidence="6">2902at01</strain>
    </source>
</reference>
<keyword evidence="1 3" id="KW-0547">Nucleotide-binding</keyword>
<evidence type="ECO:0000256" key="2">
    <source>
        <dbReference type="ARBA" id="ARBA00022840"/>
    </source>
</evidence>
<dbReference type="PANTHER" id="PTHR22683:SF41">
    <property type="entry name" value="DNA TRANSLOCASE FTSK"/>
    <property type="match status" value="1"/>
</dbReference>
<dbReference type="EMBL" id="JBHSBN010000006">
    <property type="protein sequence ID" value="MFC4106682.1"/>
    <property type="molecule type" value="Genomic_DNA"/>
</dbReference>
<proteinExistence type="predicted"/>
<dbReference type="SUPFAM" id="SSF52540">
    <property type="entry name" value="P-loop containing nucleoside triphosphate hydrolases"/>
    <property type="match status" value="1"/>
</dbReference>
<dbReference type="Pfam" id="PF01580">
    <property type="entry name" value="FtsK_SpoIIIE"/>
    <property type="match status" value="1"/>
</dbReference>
<gene>
    <name evidence="5" type="ORF">ACFOX0_12140</name>
</gene>
<dbReference type="PROSITE" id="PS50901">
    <property type="entry name" value="FTSK"/>
    <property type="match status" value="1"/>
</dbReference>
<organism evidence="5 6">
    <name type="scientific">Micromonospora zhanjiangensis</name>
    <dbReference type="NCBI Taxonomy" id="1522057"/>
    <lineage>
        <taxon>Bacteria</taxon>
        <taxon>Bacillati</taxon>
        <taxon>Actinomycetota</taxon>
        <taxon>Actinomycetes</taxon>
        <taxon>Micromonosporales</taxon>
        <taxon>Micromonosporaceae</taxon>
        <taxon>Micromonospora</taxon>
    </lineage>
</organism>
<dbReference type="Gene3D" id="3.40.50.300">
    <property type="entry name" value="P-loop containing nucleotide triphosphate hydrolases"/>
    <property type="match status" value="2"/>
</dbReference>
<keyword evidence="6" id="KW-1185">Reference proteome</keyword>
<dbReference type="InterPro" id="IPR050206">
    <property type="entry name" value="FtsK/SpoIIIE/SftA"/>
</dbReference>
<accession>A0ABV8KL87</accession>
<feature type="domain" description="FtsK" evidence="4">
    <location>
        <begin position="365"/>
        <end position="571"/>
    </location>
</feature>
<evidence type="ECO:0000256" key="1">
    <source>
        <dbReference type="ARBA" id="ARBA00022741"/>
    </source>
</evidence>
<dbReference type="RefSeq" id="WP_377544836.1">
    <property type="nucleotide sequence ID" value="NZ_JBHSBN010000006.1"/>
</dbReference>
<dbReference type="Proteomes" id="UP001595868">
    <property type="component" value="Unassembled WGS sequence"/>
</dbReference>
<evidence type="ECO:0000313" key="6">
    <source>
        <dbReference type="Proteomes" id="UP001595868"/>
    </source>
</evidence>
<evidence type="ECO:0000313" key="5">
    <source>
        <dbReference type="EMBL" id="MFC4106682.1"/>
    </source>
</evidence>
<evidence type="ECO:0000259" key="4">
    <source>
        <dbReference type="PROSITE" id="PS50901"/>
    </source>
</evidence>
<keyword evidence="2 3" id="KW-0067">ATP-binding</keyword>
<feature type="binding site" evidence="3">
    <location>
        <begin position="386"/>
        <end position="393"/>
    </location>
    <ligand>
        <name>ATP</name>
        <dbReference type="ChEBI" id="CHEBI:30616"/>
    </ligand>
</feature>
<dbReference type="PANTHER" id="PTHR22683">
    <property type="entry name" value="SPORULATION PROTEIN RELATED"/>
    <property type="match status" value="1"/>
</dbReference>
<protein>
    <submittedName>
        <fullName evidence="5">FtsK/SpoIIIE domain-containing protein</fullName>
    </submittedName>
</protein>
<evidence type="ECO:0000256" key="3">
    <source>
        <dbReference type="PROSITE-ProRule" id="PRU00289"/>
    </source>
</evidence>
<dbReference type="InterPro" id="IPR027417">
    <property type="entry name" value="P-loop_NTPase"/>
</dbReference>
<sequence length="923" mass="98081">MPVPLLAAAVGRVMDSGARALGVLAAADDAAQAAVIARQEAAEREGRWSRLQGAERALAAATQAHAALTQAVTVLAPGEAAAPWGRPPRPVADPFAAASYVRAGGLEVPDHPDIPLLVPLLDRANLVLEADDADLGPLHSVALRALVGTGAGQLVLHGFDPQLRGLFAPFAPLRRADAGLLREIGTTPGDLDSMLKRLTAEVQRINELRRGSPVTLSGLRAGTGQPIESFRLVAIADFPAGFDAATAAALAALLRAGPACGVSFLVHHNRVIQPPHGVDVKHALAGVDVLSMGVPVRWSRLPDVGVLLDPPIASRLVAEAAEAVAQASEAMAPPQLPLADLLDPAGAPPRSSAEGICVPIGRSGQQIVEIVLGDERGQRHNVLVTGAVGQGKSNFLKVFVHALSARYGPEEVRLYLLDLKEGVTFHALASTPQSRDWLPQAAVIGFETDREFAVAVLDGLAGEFRRRAAIIKPYGDKLSVYRAQVPDAVMPRLVVVIDEFQILFTEDDEISTRAAGLLERLARQGRAYGIHLLLASQTISGITTLLAKQDGIYAQFPIRVAFKNSAGESRAVLDQHNPDAAELRYRGEAIVNLESGRQDANQRVTIAAADSVTLDVVRRRCWLARPPGSAPPEVFEGGRPVTLGHAIDRLRDLRAAARTHPLAGRVGLIGLAVAHPLRAEGVVFAAEPGRHLAILGAGSRRSPAGPDGEANLALGAMQAVAVSLALQHPAGDAKFTLFDLGRAGEATESGLDHLGWLLERLGLPLRLVPQADLGSELRRIAVEITSVAAQHDTHYILAPALDRAGTLSALDGDMVSDLDVLRSILRDGPARRTHLIGWWTSVGMYRNHLGFDASVEIDGVLALRISQRDVVDVMGHTVAWQPRDNRGLLYDRQEFPAPVTVVPMAPLTRADANALLRVDWEER</sequence>
<dbReference type="InterPro" id="IPR002543">
    <property type="entry name" value="FtsK_dom"/>
</dbReference>
<name>A0ABV8KL87_9ACTN</name>